<evidence type="ECO:0000256" key="4">
    <source>
        <dbReference type="ARBA" id="ARBA00022519"/>
    </source>
</evidence>
<dbReference type="PANTHER" id="PTHR43653">
    <property type="entry name" value="CYTOCHROME C ASSEMBLY PROTEIN-RELATED"/>
    <property type="match status" value="1"/>
</dbReference>
<dbReference type="GO" id="GO:0015232">
    <property type="term" value="F:heme transmembrane transporter activity"/>
    <property type="evidence" value="ECO:0007669"/>
    <property type="project" value="InterPro"/>
</dbReference>
<sequence>MIVELGQVALALALLASMLLAIYPLWGSVRAEQKLLLMAKPLAFAMFLFTLFAYAALTHAFVTDDFTVKYVANHSNSMLPIYYKYTAVWGGHEGSLLLWSLMLSGWTCAVAIFSRGVPLIMVARVLGVLGIVSTGFYLFMILSSNPFESLLPYFPIDGRDLNPLLQDFGMIIHPPMLYMGYVGFSVAFAFAIAALLAGKLDSTWARWARPWALSAWAFLTLGIALGSWWAYYELGWGGWWFWDPVENASFMPWLAGTALIHSLAVTEKRKVFKSWTVLLAISAFTLSWLGTFLVRSGIIVSVHAFASDPERGLFILGLLVLVIGASLTLYAVRSSKLKSNARYELVSREMMLIGNNVFLTAATIVVLLGTLLPLIHKELGMGSISVGEPFFNQMFTWLIVPFVVLLALGPMSRWKRQPLADLSMQMIWAVGLGALMTALLLTGFKAFPMLAILGVFLSFVILITTVQEVLLRTGNQLNVNSLKMLSRSHWGMVLGHVGFAVCLMGITVTSNFSEEREVRLMPGQSITLRGYEFRFDEVTHIEGPNYTADGGVVSIYDEGDFVSQLIAEKRFYPVQRTVMTEAGIDTSLLRDLFVALGEEFPDGAWGLRVYVKPFVVWIWLGAGIMAFGALLSIMDKRYRLAKVKQAKRPGKNKAVSMKTVQEGQHG</sequence>
<evidence type="ECO:0000256" key="8">
    <source>
        <dbReference type="ARBA" id="ARBA00023136"/>
    </source>
</evidence>
<evidence type="ECO:0000256" key="1">
    <source>
        <dbReference type="ARBA" id="ARBA00004429"/>
    </source>
</evidence>
<feature type="transmembrane region" description="Helical" evidence="10">
    <location>
        <begin position="6"/>
        <end position="26"/>
    </location>
</feature>
<reference evidence="13" key="1">
    <citation type="submission" date="2023-01" db="EMBL/GenBank/DDBJ databases">
        <title>Complete genome sequence of Planctobacterium marinum strain Dej080120_11.</title>
        <authorList>
            <person name="Ueki S."/>
            <person name="Maruyama F."/>
        </authorList>
    </citation>
    <scope>NUCLEOTIDE SEQUENCE</scope>
    <source>
        <strain evidence="13">Dej080120_11</strain>
    </source>
</reference>
<comment type="similarity">
    <text evidence="2">Belongs to the CcmF/CycK/Ccl1/NrfE/CcsA family.</text>
</comment>
<evidence type="ECO:0000256" key="9">
    <source>
        <dbReference type="ARBA" id="ARBA00037230"/>
    </source>
</evidence>
<dbReference type="EMBL" id="AP027272">
    <property type="protein sequence ID" value="BDX07705.1"/>
    <property type="molecule type" value="Genomic_DNA"/>
</dbReference>
<evidence type="ECO:0000256" key="2">
    <source>
        <dbReference type="ARBA" id="ARBA00009186"/>
    </source>
</evidence>
<dbReference type="PRINTS" id="PR01410">
    <property type="entry name" value="CCBIOGENESIS"/>
</dbReference>
<dbReference type="PRINTS" id="PR01411">
    <property type="entry name" value="CCMFBIOGNSIS"/>
</dbReference>
<dbReference type="NCBIfam" id="TIGR00353">
    <property type="entry name" value="nrfE"/>
    <property type="match status" value="1"/>
</dbReference>
<keyword evidence="5 10" id="KW-0812">Transmembrane</keyword>
<dbReference type="Proteomes" id="UP001333710">
    <property type="component" value="Chromosome"/>
</dbReference>
<dbReference type="PANTHER" id="PTHR43653:SF1">
    <property type="entry name" value="CYTOCHROME C-TYPE BIOGENESIS PROTEIN CCMF"/>
    <property type="match status" value="1"/>
</dbReference>
<dbReference type="AlphaFoldDB" id="A0AA48HZX3"/>
<dbReference type="GO" id="GO:0005886">
    <property type="term" value="C:plasma membrane"/>
    <property type="evidence" value="ECO:0007669"/>
    <property type="project" value="UniProtKB-SubCell"/>
</dbReference>
<feature type="transmembrane region" description="Helical" evidence="10">
    <location>
        <begin position="492"/>
        <end position="512"/>
    </location>
</feature>
<evidence type="ECO:0000256" key="5">
    <source>
        <dbReference type="ARBA" id="ARBA00022692"/>
    </source>
</evidence>
<evidence type="ECO:0000256" key="10">
    <source>
        <dbReference type="SAM" id="Phobius"/>
    </source>
</evidence>
<dbReference type="InterPro" id="IPR003567">
    <property type="entry name" value="Cyt_c_biogenesis"/>
</dbReference>
<keyword evidence="6" id="KW-0201">Cytochrome c-type biogenesis</keyword>
<feature type="transmembrane region" description="Helical" evidence="10">
    <location>
        <begin position="426"/>
        <end position="444"/>
    </location>
</feature>
<feature type="transmembrane region" description="Helical" evidence="10">
    <location>
        <begin position="96"/>
        <end position="114"/>
    </location>
</feature>
<accession>A0AA48HZX3</accession>
<feature type="transmembrane region" description="Helical" evidence="10">
    <location>
        <begin position="250"/>
        <end position="266"/>
    </location>
</feature>
<evidence type="ECO:0000256" key="3">
    <source>
        <dbReference type="ARBA" id="ARBA00022475"/>
    </source>
</evidence>
<keyword evidence="3" id="KW-1003">Cell membrane</keyword>
<dbReference type="GO" id="GO:0020037">
    <property type="term" value="F:heme binding"/>
    <property type="evidence" value="ECO:0007669"/>
    <property type="project" value="InterPro"/>
</dbReference>
<dbReference type="Pfam" id="PF01578">
    <property type="entry name" value="Cytochrom_C_asm"/>
    <property type="match status" value="1"/>
</dbReference>
<evidence type="ECO:0000313" key="14">
    <source>
        <dbReference type="Proteomes" id="UP001333710"/>
    </source>
</evidence>
<proteinExistence type="inferred from homology"/>
<feature type="transmembrane region" description="Helical" evidence="10">
    <location>
        <begin position="614"/>
        <end position="634"/>
    </location>
</feature>
<feature type="transmembrane region" description="Helical" evidence="10">
    <location>
        <begin position="121"/>
        <end position="142"/>
    </location>
</feature>
<feature type="domain" description="Cytochrome c-type biogenesis protein CcmF C-terminal" evidence="12">
    <location>
        <begin position="316"/>
        <end position="636"/>
    </location>
</feature>
<evidence type="ECO:0000259" key="12">
    <source>
        <dbReference type="Pfam" id="PF16327"/>
    </source>
</evidence>
<dbReference type="InterPro" id="IPR032523">
    <property type="entry name" value="CcmF_C"/>
</dbReference>
<evidence type="ECO:0000313" key="13">
    <source>
        <dbReference type="EMBL" id="BDX07705.1"/>
    </source>
</evidence>
<keyword evidence="14" id="KW-1185">Reference proteome</keyword>
<dbReference type="InterPro" id="IPR003568">
    <property type="entry name" value="Cyt_c_biogenesis_CcmF"/>
</dbReference>
<keyword evidence="7 10" id="KW-1133">Transmembrane helix</keyword>
<evidence type="ECO:0000256" key="7">
    <source>
        <dbReference type="ARBA" id="ARBA00022989"/>
    </source>
</evidence>
<evidence type="ECO:0000256" key="6">
    <source>
        <dbReference type="ARBA" id="ARBA00022748"/>
    </source>
</evidence>
<name>A0AA48HZX3_9ALTE</name>
<comment type="function">
    <text evidence="9">Required for the biogenesis of c-type cytochromes. Possible subunit of a heme lyase.</text>
</comment>
<feature type="transmembrane region" description="Helical" evidence="10">
    <location>
        <begin position="278"/>
        <end position="306"/>
    </location>
</feature>
<feature type="transmembrane region" description="Helical" evidence="10">
    <location>
        <begin position="353"/>
        <end position="375"/>
    </location>
</feature>
<feature type="transmembrane region" description="Helical" evidence="10">
    <location>
        <begin position="210"/>
        <end position="230"/>
    </location>
</feature>
<organism evidence="13 14">
    <name type="scientific">Planctobacterium marinum</name>
    <dbReference type="NCBI Taxonomy" id="1631968"/>
    <lineage>
        <taxon>Bacteria</taxon>
        <taxon>Pseudomonadati</taxon>
        <taxon>Pseudomonadota</taxon>
        <taxon>Gammaproteobacteria</taxon>
        <taxon>Alteromonadales</taxon>
        <taxon>Alteromonadaceae</taxon>
        <taxon>Planctobacterium</taxon>
    </lineage>
</organism>
<keyword evidence="8 10" id="KW-0472">Membrane</keyword>
<protein>
    <submittedName>
        <fullName evidence="13">C-type cytochrome biogenesis protein CcmF</fullName>
    </submittedName>
</protein>
<keyword evidence="4" id="KW-0997">Cell inner membrane</keyword>
<evidence type="ECO:0000259" key="11">
    <source>
        <dbReference type="Pfam" id="PF01578"/>
    </source>
</evidence>
<gene>
    <name evidence="13" type="primary">ccmF</name>
    <name evidence="13" type="ORF">MACH26_32260</name>
</gene>
<feature type="domain" description="Cytochrome c assembly protein" evidence="11">
    <location>
        <begin position="89"/>
        <end position="296"/>
    </location>
</feature>
<feature type="transmembrane region" description="Helical" evidence="10">
    <location>
        <begin position="178"/>
        <end position="198"/>
    </location>
</feature>
<feature type="transmembrane region" description="Helical" evidence="10">
    <location>
        <begin position="395"/>
        <end position="414"/>
    </location>
</feature>
<dbReference type="GO" id="GO:0017004">
    <property type="term" value="P:cytochrome complex assembly"/>
    <property type="evidence" value="ECO:0007669"/>
    <property type="project" value="UniProtKB-KW"/>
</dbReference>
<dbReference type="RefSeq" id="WP_338293800.1">
    <property type="nucleotide sequence ID" value="NZ_AP027272.1"/>
</dbReference>
<dbReference type="InterPro" id="IPR002541">
    <property type="entry name" value="Cyt_c_assembly"/>
</dbReference>
<feature type="transmembrane region" description="Helical" evidence="10">
    <location>
        <begin position="312"/>
        <end position="332"/>
    </location>
</feature>
<dbReference type="KEGG" id="pmaw:MACH26_32260"/>
<dbReference type="Pfam" id="PF16327">
    <property type="entry name" value="CcmF_C"/>
    <property type="match status" value="1"/>
</dbReference>
<feature type="transmembrane region" description="Helical" evidence="10">
    <location>
        <begin position="38"/>
        <end position="57"/>
    </location>
</feature>
<feature type="transmembrane region" description="Helical" evidence="10">
    <location>
        <begin position="450"/>
        <end position="471"/>
    </location>
</feature>
<dbReference type="NCBIfam" id="NF007691">
    <property type="entry name" value="PRK10369.1"/>
    <property type="match status" value="1"/>
</dbReference>
<comment type="subcellular location">
    <subcellularLocation>
        <location evidence="1">Cell inner membrane</location>
        <topology evidence="1">Multi-pass membrane protein</topology>
    </subcellularLocation>
</comment>